<dbReference type="EMBL" id="JPIU01000037">
    <property type="protein sequence ID" value="KIO45713.1"/>
    <property type="molecule type" value="Genomic_DNA"/>
</dbReference>
<comment type="caution">
    <text evidence="1">The sequence shown here is derived from an EMBL/GenBank/DDBJ whole genome shotgun (WGS) entry which is preliminary data.</text>
</comment>
<sequence>MTDTTGKALEKVEVLMKGTTVGTYTDAKGKYTIYASASVVLVFSKKGFKTQEMTVGDQTEIDVVMSKMKEKKR</sequence>
<organism evidence="1 2">
    <name type="scientific">Sanguibacteroides justesenii</name>
    <dbReference type="NCBI Taxonomy" id="1547597"/>
    <lineage>
        <taxon>Bacteria</taxon>
        <taxon>Pseudomonadati</taxon>
        <taxon>Bacteroidota</taxon>
        <taxon>Bacteroidia</taxon>
        <taxon>Bacteroidales</taxon>
        <taxon>Porphyromonadaceae</taxon>
        <taxon>Sanguibacteroides</taxon>
    </lineage>
</organism>
<dbReference type="Gene3D" id="2.60.40.1120">
    <property type="entry name" value="Carboxypeptidase-like, regulatory domain"/>
    <property type="match status" value="1"/>
</dbReference>
<dbReference type="SUPFAM" id="SSF49464">
    <property type="entry name" value="Carboxypeptidase regulatory domain-like"/>
    <property type="match status" value="1"/>
</dbReference>
<proteinExistence type="predicted"/>
<dbReference type="Pfam" id="PF13715">
    <property type="entry name" value="CarbopepD_reg_2"/>
    <property type="match status" value="1"/>
</dbReference>
<dbReference type="RefSeq" id="WP_041504941.1">
    <property type="nucleotide sequence ID" value="NZ_JPIU01000037.1"/>
</dbReference>
<dbReference type="AlphaFoldDB" id="A0A0C3MGT3"/>
<protein>
    <recommendedName>
        <fullName evidence="3">Carboxypeptidase-like regulatory domain-containing protein</fullName>
    </recommendedName>
</protein>
<dbReference type="Proteomes" id="UP000031980">
    <property type="component" value="Unassembled WGS sequence"/>
</dbReference>
<reference evidence="1 2" key="1">
    <citation type="submission" date="2014-07" db="EMBL/GenBank/DDBJ databases">
        <title>Porphyromonadaceae bacterium OUH 308042 = ATCC BAA-2681 = DSM 28342 draft genome.</title>
        <authorList>
            <person name="Sydenham T.V."/>
            <person name="Hasman H."/>
            <person name="Justensen U.S."/>
        </authorList>
    </citation>
    <scope>NUCLEOTIDE SEQUENCE [LARGE SCALE GENOMIC DNA]</scope>
    <source>
        <strain evidence="1 2">OUH 308042</strain>
    </source>
</reference>
<dbReference type="InterPro" id="IPR008969">
    <property type="entry name" value="CarboxyPept-like_regulatory"/>
</dbReference>
<gene>
    <name evidence="1" type="ORF">BA92_04445</name>
</gene>
<keyword evidence="2" id="KW-1185">Reference proteome</keyword>
<evidence type="ECO:0008006" key="3">
    <source>
        <dbReference type="Google" id="ProtNLM"/>
    </source>
</evidence>
<evidence type="ECO:0000313" key="2">
    <source>
        <dbReference type="Proteomes" id="UP000031980"/>
    </source>
</evidence>
<name>A0A0C3MGT3_9PORP</name>
<accession>A0A0C3MGT3</accession>
<evidence type="ECO:0000313" key="1">
    <source>
        <dbReference type="EMBL" id="KIO45713.1"/>
    </source>
</evidence>